<keyword evidence="9" id="KW-1185">Reference proteome</keyword>
<evidence type="ECO:0000259" key="7">
    <source>
        <dbReference type="PROSITE" id="PS50157"/>
    </source>
</evidence>
<feature type="domain" description="C2H2-type" evidence="7">
    <location>
        <begin position="431"/>
        <end position="460"/>
    </location>
</feature>
<feature type="compositionally biased region" description="Polar residues" evidence="6">
    <location>
        <begin position="266"/>
        <end position="282"/>
    </location>
</feature>
<dbReference type="Proteomes" id="UP000654370">
    <property type="component" value="Unassembled WGS sequence"/>
</dbReference>
<keyword evidence="2" id="KW-0677">Repeat</keyword>
<dbReference type="GO" id="GO:0008270">
    <property type="term" value="F:zinc ion binding"/>
    <property type="evidence" value="ECO:0007669"/>
    <property type="project" value="UniProtKB-KW"/>
</dbReference>
<dbReference type="GO" id="GO:0005634">
    <property type="term" value="C:nucleus"/>
    <property type="evidence" value="ECO:0007669"/>
    <property type="project" value="TreeGrafter"/>
</dbReference>
<feature type="region of interest" description="Disordered" evidence="6">
    <location>
        <begin position="451"/>
        <end position="473"/>
    </location>
</feature>
<accession>A0A8H7PWC6</accession>
<feature type="region of interest" description="Disordered" evidence="6">
    <location>
        <begin position="223"/>
        <end position="388"/>
    </location>
</feature>
<feature type="compositionally biased region" description="Polar residues" evidence="6">
    <location>
        <begin position="235"/>
        <end position="255"/>
    </location>
</feature>
<dbReference type="InterPro" id="IPR013087">
    <property type="entry name" value="Znf_C2H2_type"/>
</dbReference>
<dbReference type="Gene3D" id="3.30.160.60">
    <property type="entry name" value="Classic Zinc Finger"/>
    <property type="match status" value="2"/>
</dbReference>
<feature type="compositionally biased region" description="Low complexity" evidence="6">
    <location>
        <begin position="343"/>
        <end position="361"/>
    </location>
</feature>
<organism evidence="8 9">
    <name type="scientific">Mortierella isabellina</name>
    <name type="common">Filamentous fungus</name>
    <name type="synonym">Umbelopsis isabellina</name>
    <dbReference type="NCBI Taxonomy" id="91625"/>
    <lineage>
        <taxon>Eukaryota</taxon>
        <taxon>Fungi</taxon>
        <taxon>Fungi incertae sedis</taxon>
        <taxon>Mucoromycota</taxon>
        <taxon>Mucoromycotina</taxon>
        <taxon>Umbelopsidomycetes</taxon>
        <taxon>Umbelopsidales</taxon>
        <taxon>Umbelopsidaceae</taxon>
        <taxon>Umbelopsis</taxon>
    </lineage>
</organism>
<dbReference type="SUPFAM" id="SSF57667">
    <property type="entry name" value="beta-beta-alpha zinc fingers"/>
    <property type="match status" value="1"/>
</dbReference>
<evidence type="ECO:0000256" key="1">
    <source>
        <dbReference type="ARBA" id="ARBA00022723"/>
    </source>
</evidence>
<dbReference type="SMART" id="SM00355">
    <property type="entry name" value="ZnF_C2H2"/>
    <property type="match status" value="2"/>
</dbReference>
<feature type="domain" description="C2H2-type" evidence="7">
    <location>
        <begin position="393"/>
        <end position="429"/>
    </location>
</feature>
<dbReference type="AlphaFoldDB" id="A0A8H7PWC6"/>
<dbReference type="Pfam" id="PF00096">
    <property type="entry name" value="zf-C2H2"/>
    <property type="match status" value="2"/>
</dbReference>
<keyword evidence="4" id="KW-0862">Zinc</keyword>
<dbReference type="PANTHER" id="PTHR16515">
    <property type="entry name" value="PR DOMAIN ZINC FINGER PROTEIN"/>
    <property type="match status" value="1"/>
</dbReference>
<dbReference type="EMBL" id="JAEPQZ010000005">
    <property type="protein sequence ID" value="KAG2180945.1"/>
    <property type="molecule type" value="Genomic_DNA"/>
</dbReference>
<evidence type="ECO:0000256" key="4">
    <source>
        <dbReference type="ARBA" id="ARBA00022833"/>
    </source>
</evidence>
<comment type="caution">
    <text evidence="8">The sequence shown here is derived from an EMBL/GenBank/DDBJ whole genome shotgun (WGS) entry which is preliminary data.</text>
</comment>
<protein>
    <recommendedName>
        <fullName evidence="7">C2H2-type domain-containing protein</fullName>
    </recommendedName>
</protein>
<dbReference type="InterPro" id="IPR036236">
    <property type="entry name" value="Znf_C2H2_sf"/>
</dbReference>
<evidence type="ECO:0000256" key="6">
    <source>
        <dbReference type="SAM" id="MobiDB-lite"/>
    </source>
</evidence>
<reference evidence="8" key="1">
    <citation type="submission" date="2020-12" db="EMBL/GenBank/DDBJ databases">
        <title>Metabolic potential, ecology and presence of endohyphal bacteria is reflected in genomic diversity of Mucoromycotina.</title>
        <authorList>
            <person name="Muszewska A."/>
            <person name="Okrasinska A."/>
            <person name="Steczkiewicz K."/>
            <person name="Drgas O."/>
            <person name="Orlowska M."/>
            <person name="Perlinska-Lenart U."/>
            <person name="Aleksandrzak-Piekarczyk T."/>
            <person name="Szatraj K."/>
            <person name="Zielenkiewicz U."/>
            <person name="Pilsyk S."/>
            <person name="Malc E."/>
            <person name="Mieczkowski P."/>
            <person name="Kruszewska J.S."/>
            <person name="Biernat P."/>
            <person name="Pawlowska J."/>
        </authorList>
    </citation>
    <scope>NUCLEOTIDE SEQUENCE</scope>
    <source>
        <strain evidence="8">WA0000067209</strain>
    </source>
</reference>
<evidence type="ECO:0000313" key="9">
    <source>
        <dbReference type="Proteomes" id="UP000654370"/>
    </source>
</evidence>
<evidence type="ECO:0000256" key="2">
    <source>
        <dbReference type="ARBA" id="ARBA00022737"/>
    </source>
</evidence>
<feature type="compositionally biased region" description="Low complexity" evidence="6">
    <location>
        <begin position="72"/>
        <end position="86"/>
    </location>
</feature>
<dbReference type="GO" id="GO:0010468">
    <property type="term" value="P:regulation of gene expression"/>
    <property type="evidence" value="ECO:0007669"/>
    <property type="project" value="TreeGrafter"/>
</dbReference>
<dbReference type="OrthoDB" id="8922241at2759"/>
<keyword evidence="1" id="KW-0479">Metal-binding</keyword>
<feature type="compositionally biased region" description="Basic and acidic residues" evidence="6">
    <location>
        <begin position="88"/>
        <end position="99"/>
    </location>
</feature>
<name>A0A8H7PWC6_MORIS</name>
<sequence length="473" mass="53016">MTYNNSKDNAGVEVLCDDDTLREALKSLEESERLEIKLCPKKLHNQTAVVDRFQNSAVPQVRFQQHEETNVSPRRSSLSKSSFVRSNEVSHSKDTKHPLLPDPTVFASVGPTQPLSSERRHSVVDHRVAHFSLSPPISAERRHSIADTSNIPVIKPTVIRWGMRRHSEQPLFHSTQNYGSNDIAANIKRTMYQESISDEMMRIASRKDSGVDLEPTRKKLRVMASDQSLARRRSSMGSDNGSPIQNIDESANIQDRQPLFSKSGYRWNSDNDSYSDQEQRLNSVPIPTKLSLSGPTRTPTSPYTITLPGITSLTSDADQNSSPLLAPINSQSPREKFGPPTPSTSGSESVSSTASPSPTMSVALRMSQKRATRSDKGGHHQRRVGNPEYGGDFLCQEIVDQSTGRICGQTFRRSYDLSRHQTIHLKNRPFCYCTHCGKKFTRMDALRRHERVQGHRNSRKASNNEMSQHIAAN</sequence>
<dbReference type="PANTHER" id="PTHR16515:SF58">
    <property type="entry name" value="ZINC FINGER PROTEIN 22"/>
    <property type="match status" value="1"/>
</dbReference>
<evidence type="ECO:0000256" key="5">
    <source>
        <dbReference type="PROSITE-ProRule" id="PRU00042"/>
    </source>
</evidence>
<feature type="compositionally biased region" description="Polar residues" evidence="6">
    <location>
        <begin position="290"/>
        <end position="332"/>
    </location>
</feature>
<evidence type="ECO:0000313" key="8">
    <source>
        <dbReference type="EMBL" id="KAG2180945.1"/>
    </source>
</evidence>
<proteinExistence type="predicted"/>
<dbReference type="PROSITE" id="PS00028">
    <property type="entry name" value="ZINC_FINGER_C2H2_1"/>
    <property type="match status" value="1"/>
</dbReference>
<dbReference type="InterPro" id="IPR050331">
    <property type="entry name" value="Zinc_finger"/>
</dbReference>
<evidence type="ECO:0000256" key="3">
    <source>
        <dbReference type="ARBA" id="ARBA00022771"/>
    </source>
</evidence>
<gene>
    <name evidence="8" type="ORF">INT43_008525</name>
</gene>
<feature type="region of interest" description="Disordered" evidence="6">
    <location>
        <begin position="63"/>
        <end position="102"/>
    </location>
</feature>
<keyword evidence="3 5" id="KW-0863">Zinc-finger</keyword>
<dbReference type="PROSITE" id="PS50157">
    <property type="entry name" value="ZINC_FINGER_C2H2_2"/>
    <property type="match status" value="2"/>
</dbReference>